<feature type="compositionally biased region" description="Basic and acidic residues" evidence="1">
    <location>
        <begin position="1"/>
        <end position="10"/>
    </location>
</feature>
<reference evidence="2 3" key="1">
    <citation type="submission" date="2019-07" db="EMBL/GenBank/DDBJ databases">
        <title>Genomes of Cafeteria roenbergensis.</title>
        <authorList>
            <person name="Fischer M.G."/>
            <person name="Hackl T."/>
            <person name="Roman M."/>
        </authorList>
    </citation>
    <scope>NUCLEOTIDE SEQUENCE [LARGE SCALE GENOMIC DNA]</scope>
    <source>
        <strain evidence="2 3">Cflag</strain>
    </source>
</reference>
<feature type="region of interest" description="Disordered" evidence="1">
    <location>
        <begin position="1"/>
        <end position="21"/>
    </location>
</feature>
<accession>A0A5A8DJ04</accession>
<dbReference type="InterPro" id="IPR019416">
    <property type="entry name" value="NCBP3"/>
</dbReference>
<proteinExistence type="predicted"/>
<evidence type="ECO:0000313" key="2">
    <source>
        <dbReference type="EMBL" id="KAA0165332.1"/>
    </source>
</evidence>
<dbReference type="PANTHER" id="PTHR16291:SF0">
    <property type="entry name" value="NUCLEAR CAP-BINDING PROTEIN SUBUNIT 3"/>
    <property type="match status" value="1"/>
</dbReference>
<dbReference type="GO" id="GO:0000340">
    <property type="term" value="F:RNA 7-methylguanosine cap binding"/>
    <property type="evidence" value="ECO:0007669"/>
    <property type="project" value="InterPro"/>
</dbReference>
<dbReference type="PANTHER" id="PTHR16291">
    <property type="entry name" value="NUCLEAR CAP-BINDING PROTEIN SUBUNIT 3"/>
    <property type="match status" value="1"/>
</dbReference>
<feature type="compositionally biased region" description="Basic and acidic residues" evidence="1">
    <location>
        <begin position="592"/>
        <end position="601"/>
    </location>
</feature>
<sequence length="611" mass="63964">MADAAHHSDGEHDEELSSPSLALTGAALDSLADAVGELYGAPSAAAATPTPAADAAEEEHEGAKKPMTKADKILAKADMSSAAIREIVAKIQDSRASARARAARYGEKYTEPRWESFLTKKELLRLVRQQRQVHESGIDMASEEEAERRAKRAAVFGAAAPSARAATLTGQPVDPRDPASMRRAAEAVREAEAKRLGGSAMATVSAVEFAAKAAEEAAQDPRREEERRRRAARFNTALPEDKEKAEAAAEALLRLPGEAAGSRDLEAVRARWTEEQVMEGAAMLGGGGDRPEAVHVVANGYIRAGDRDVFKLFDGYRPSFVEWLNSETLNVVFETADDAARALNAIGRPIPSAPGVPSVPAVWREAERPLVKGKSDKWARKGATTRVWLRPATADDVESKAVSTAGARTHGLLGENIRRKEAQAKREARMLRAQERAQQRALDKLLELDPRVQDRTAGLADGGARRHVVLHGAAGAGPAPALHSLTQASVAVAVSPASLLPPGPLSFVKRKPAQAAARAGSPATAQAASPEEDQPAAATEAGSRERHGAFGGAVRRAKRGRGAARSPSPTAAAPGAAAAAPGASDAVADLDSTAKRAKAEGAADAGVATAE</sequence>
<dbReference type="Proteomes" id="UP000325113">
    <property type="component" value="Unassembled WGS sequence"/>
</dbReference>
<evidence type="ECO:0000256" key="1">
    <source>
        <dbReference type="SAM" id="MobiDB-lite"/>
    </source>
</evidence>
<feature type="compositionally biased region" description="Low complexity" evidence="1">
    <location>
        <begin position="563"/>
        <end position="587"/>
    </location>
</feature>
<protein>
    <submittedName>
        <fullName evidence="2">Uncharacterized protein</fullName>
    </submittedName>
</protein>
<evidence type="ECO:0000313" key="3">
    <source>
        <dbReference type="Proteomes" id="UP000325113"/>
    </source>
</evidence>
<feature type="compositionally biased region" description="Basic and acidic residues" evidence="1">
    <location>
        <begin position="61"/>
        <end position="70"/>
    </location>
</feature>
<name>A0A5A8DJ04_CAFRO</name>
<feature type="compositionally biased region" description="Low complexity" evidence="1">
    <location>
        <begin position="513"/>
        <end position="529"/>
    </location>
</feature>
<feature type="compositionally biased region" description="Low complexity" evidence="1">
    <location>
        <begin position="602"/>
        <end position="611"/>
    </location>
</feature>
<dbReference type="GO" id="GO:0005634">
    <property type="term" value="C:nucleus"/>
    <property type="evidence" value="ECO:0007669"/>
    <property type="project" value="TreeGrafter"/>
</dbReference>
<dbReference type="AlphaFoldDB" id="A0A5A8DJ04"/>
<dbReference type="GO" id="GO:0003729">
    <property type="term" value="F:mRNA binding"/>
    <property type="evidence" value="ECO:0007669"/>
    <property type="project" value="InterPro"/>
</dbReference>
<feature type="region of interest" description="Disordered" evidence="1">
    <location>
        <begin position="511"/>
        <end position="611"/>
    </location>
</feature>
<feature type="compositionally biased region" description="Low complexity" evidence="1">
    <location>
        <begin position="43"/>
        <end position="54"/>
    </location>
</feature>
<comment type="caution">
    <text evidence="2">The sequence shown here is derived from an EMBL/GenBank/DDBJ whole genome shotgun (WGS) entry which is preliminary data.</text>
</comment>
<dbReference type="EMBL" id="VLTM01000013">
    <property type="protein sequence ID" value="KAA0165332.1"/>
    <property type="molecule type" value="Genomic_DNA"/>
</dbReference>
<gene>
    <name evidence="2" type="ORF">FNF31_01985</name>
</gene>
<feature type="region of interest" description="Disordered" evidence="1">
    <location>
        <begin position="43"/>
        <end position="70"/>
    </location>
</feature>
<organism evidence="2 3">
    <name type="scientific">Cafeteria roenbergensis</name>
    <name type="common">Marine flagellate</name>
    <dbReference type="NCBI Taxonomy" id="33653"/>
    <lineage>
        <taxon>Eukaryota</taxon>
        <taxon>Sar</taxon>
        <taxon>Stramenopiles</taxon>
        <taxon>Bigyra</taxon>
        <taxon>Opalozoa</taxon>
        <taxon>Bicosoecida</taxon>
        <taxon>Cafeteriaceae</taxon>
        <taxon>Cafeteria</taxon>
    </lineage>
</organism>